<dbReference type="PANTHER" id="PTHR32119">
    <property type="entry name" value="OROTIDINE 5'-PHOSPHATE DECARBOXYLASE"/>
    <property type="match status" value="1"/>
</dbReference>
<evidence type="ECO:0000256" key="7">
    <source>
        <dbReference type="HAMAP-Rule" id="MF_01200"/>
    </source>
</evidence>
<evidence type="ECO:0000313" key="12">
    <source>
        <dbReference type="EMBL" id="RZD19204.1"/>
    </source>
</evidence>
<sequence length="312" mass="34686">MISDYKKKVIIALDFNNIESAKDLIGKLKGEVYFYKVGLELFLNCGKEIVVFLKESGYKIFLDLKFYDIPNTVYNAVKSAGLFGADIINVHASGGIEMMKAAKKGLSEAEDITGKKIELFAVTVLTSFSSDSLKEIFYFNKSMINIKEKSIKFNNNGNYYKENGSININDSKPHHNNFENRYAGGNYNYISGQQNKLINGKTEENIAENIALHFAGLAKISGVDGVVCSPLESMSIKAMFGDDFKTITPGIRLEENGAVKQNDDQKRIMTPSKAFKSKADYIVVGRPVICAADPLLSLKNIHKDIQNGYLNH</sequence>
<dbReference type="NCBIfam" id="TIGR01740">
    <property type="entry name" value="pyrF"/>
    <property type="match status" value="1"/>
</dbReference>
<evidence type="ECO:0000313" key="13">
    <source>
        <dbReference type="Proteomes" id="UP000319296"/>
    </source>
</evidence>
<dbReference type="SMART" id="SM00934">
    <property type="entry name" value="OMPdecase"/>
    <property type="match status" value="1"/>
</dbReference>
<dbReference type="InterPro" id="IPR047596">
    <property type="entry name" value="OMPdecase_bac"/>
</dbReference>
<evidence type="ECO:0000256" key="6">
    <source>
        <dbReference type="ARBA" id="ARBA00049157"/>
    </source>
</evidence>
<dbReference type="InterPro" id="IPR014732">
    <property type="entry name" value="OMPdecase"/>
</dbReference>
<name>A0A519BPK7_9DELT</name>
<evidence type="ECO:0000256" key="3">
    <source>
        <dbReference type="ARBA" id="ARBA00022793"/>
    </source>
</evidence>
<comment type="similarity">
    <text evidence="7">Belongs to the OMP decarboxylase family. Type 1 subfamily.</text>
</comment>
<comment type="function">
    <text evidence="1 7">Catalyzes the decarboxylation of orotidine 5'-monophosphate (OMP) to uridine 5'-monophosphate (UMP).</text>
</comment>
<feature type="active site" description="Proton donor" evidence="7">
    <location>
        <position position="65"/>
    </location>
</feature>
<feature type="binding site" evidence="7 9">
    <location>
        <position position="265"/>
    </location>
    <ligand>
        <name>substrate</name>
    </ligand>
</feature>
<proteinExistence type="inferred from homology"/>
<dbReference type="EMBL" id="SGBB01000002">
    <property type="protein sequence ID" value="RZD19204.1"/>
    <property type="molecule type" value="Genomic_DNA"/>
</dbReference>
<dbReference type="SUPFAM" id="SSF51366">
    <property type="entry name" value="Ribulose-phoshate binding barrel"/>
    <property type="match status" value="1"/>
</dbReference>
<feature type="binding site" evidence="7 9">
    <location>
        <position position="252"/>
    </location>
    <ligand>
        <name>substrate</name>
    </ligand>
</feature>
<feature type="binding site" evidence="7">
    <location>
        <begin position="63"/>
        <end position="72"/>
    </location>
    <ligand>
        <name>substrate</name>
    </ligand>
</feature>
<evidence type="ECO:0000256" key="1">
    <source>
        <dbReference type="ARBA" id="ARBA00002356"/>
    </source>
</evidence>
<feature type="binding site" evidence="7 9">
    <location>
        <position position="286"/>
    </location>
    <ligand>
        <name>substrate</name>
    </ligand>
</feature>
<protein>
    <recommendedName>
        <fullName evidence="7">Orotidine 5'-phosphate decarboxylase</fullName>
        <ecNumber evidence="7">4.1.1.23</ecNumber>
    </recommendedName>
    <alternativeName>
        <fullName evidence="7">OMP decarboxylase</fullName>
        <shortName evidence="7">OMPDCase</shortName>
        <shortName evidence="7">OMPdecase</shortName>
    </alternativeName>
</protein>
<dbReference type="InterPro" id="IPR013785">
    <property type="entry name" value="Aldolase_TIM"/>
</dbReference>
<evidence type="ECO:0000256" key="9">
    <source>
        <dbReference type="PIRSR" id="PIRSR614732-2"/>
    </source>
</evidence>
<evidence type="ECO:0000256" key="5">
    <source>
        <dbReference type="ARBA" id="ARBA00023239"/>
    </source>
</evidence>
<evidence type="ECO:0000256" key="2">
    <source>
        <dbReference type="ARBA" id="ARBA00004861"/>
    </source>
</evidence>
<dbReference type="Proteomes" id="UP000319296">
    <property type="component" value="Unassembled WGS sequence"/>
</dbReference>
<keyword evidence="4 7" id="KW-0665">Pyrimidine biosynthesis</keyword>
<feature type="binding site" evidence="7 9">
    <location>
        <position position="14"/>
    </location>
    <ligand>
        <name>substrate</name>
    </ligand>
</feature>
<dbReference type="GO" id="GO:0004590">
    <property type="term" value="F:orotidine-5'-phosphate decarboxylase activity"/>
    <property type="evidence" value="ECO:0007669"/>
    <property type="project" value="UniProtKB-UniRule"/>
</dbReference>
<dbReference type="InterPro" id="IPR011060">
    <property type="entry name" value="RibuloseP-bd_barrel"/>
</dbReference>
<feature type="active site" description="For OMPdecase activity" evidence="8">
    <location>
        <position position="63"/>
    </location>
</feature>
<dbReference type="CDD" id="cd04725">
    <property type="entry name" value="OMP_decarboxylase_like"/>
    <property type="match status" value="1"/>
</dbReference>
<feature type="active site" description="For OMPdecase activity" evidence="8">
    <location>
        <position position="68"/>
    </location>
</feature>
<dbReference type="GO" id="GO:0006207">
    <property type="term" value="P:'de novo' pyrimidine nucleobase biosynthetic process"/>
    <property type="evidence" value="ECO:0007669"/>
    <property type="project" value="InterPro"/>
</dbReference>
<feature type="active site" description="For OMPdecase activity" evidence="8">
    <location>
        <position position="65"/>
    </location>
</feature>
<evidence type="ECO:0000256" key="4">
    <source>
        <dbReference type="ARBA" id="ARBA00022975"/>
    </source>
</evidence>
<dbReference type="PROSITE" id="PS00156">
    <property type="entry name" value="OMPDECASE"/>
    <property type="match status" value="1"/>
</dbReference>
<comment type="catalytic activity">
    <reaction evidence="6 7 10">
        <text>orotidine 5'-phosphate + H(+) = UMP + CO2</text>
        <dbReference type="Rhea" id="RHEA:11596"/>
        <dbReference type="ChEBI" id="CHEBI:15378"/>
        <dbReference type="ChEBI" id="CHEBI:16526"/>
        <dbReference type="ChEBI" id="CHEBI:57538"/>
        <dbReference type="ChEBI" id="CHEBI:57865"/>
        <dbReference type="EC" id="4.1.1.23"/>
    </reaction>
</comment>
<dbReference type="EC" id="4.1.1.23" evidence="7"/>
<comment type="caution">
    <text evidence="12">The sequence shown here is derived from an EMBL/GenBank/DDBJ whole genome shotgun (WGS) entry which is preliminary data.</text>
</comment>
<comment type="subunit">
    <text evidence="7">Homodimer.</text>
</comment>
<feature type="domain" description="Orotidine 5'-phosphate decarboxylase" evidence="11">
    <location>
        <begin position="8"/>
        <end position="301"/>
    </location>
</feature>
<dbReference type="InterPro" id="IPR018089">
    <property type="entry name" value="OMPdecase_AS"/>
</dbReference>
<evidence type="ECO:0000256" key="10">
    <source>
        <dbReference type="RuleBase" id="RU000512"/>
    </source>
</evidence>
<dbReference type="GO" id="GO:0044205">
    <property type="term" value="P:'de novo' UMP biosynthetic process"/>
    <property type="evidence" value="ECO:0007669"/>
    <property type="project" value="UniProtKB-UniRule"/>
</dbReference>
<comment type="pathway">
    <text evidence="2 7 10">Pyrimidine metabolism; UMP biosynthesis via de novo pathway; UMP from orotate: step 2/2.</text>
</comment>
<dbReference type="UniPathway" id="UPA00070">
    <property type="reaction ID" value="UER00120"/>
</dbReference>
<dbReference type="PANTHER" id="PTHR32119:SF2">
    <property type="entry name" value="OROTIDINE 5'-PHOSPHATE DECARBOXYLASE"/>
    <property type="match status" value="1"/>
</dbReference>
<keyword evidence="3 7" id="KW-0210">Decarboxylase</keyword>
<dbReference type="InterPro" id="IPR001754">
    <property type="entry name" value="OMPdeCOase_dom"/>
</dbReference>
<dbReference type="Pfam" id="PF00215">
    <property type="entry name" value="OMPdecase"/>
    <property type="match status" value="2"/>
</dbReference>
<dbReference type="GO" id="GO:0005829">
    <property type="term" value="C:cytosol"/>
    <property type="evidence" value="ECO:0007669"/>
    <property type="project" value="TreeGrafter"/>
</dbReference>
<reference evidence="12 13" key="1">
    <citation type="journal article" date="2019" name="ISME J.">
        <title>Insights into ecological role of a new deltaproteobacterial order Candidatus Acidulodesulfobacterales by metagenomics and metatranscriptomics.</title>
        <authorList>
            <person name="Tan S."/>
            <person name="Liu J."/>
            <person name="Fang Y."/>
            <person name="Hedlund B.P."/>
            <person name="Lian Z.H."/>
            <person name="Huang L.Y."/>
            <person name="Li J.T."/>
            <person name="Huang L.N."/>
            <person name="Li W.J."/>
            <person name="Jiang H.C."/>
            <person name="Dong H.L."/>
            <person name="Shu W.S."/>
        </authorList>
    </citation>
    <scope>NUCLEOTIDE SEQUENCE [LARGE SCALE GENOMIC DNA]</scope>
    <source>
        <strain evidence="12">AP1</strain>
    </source>
</reference>
<evidence type="ECO:0000256" key="8">
    <source>
        <dbReference type="PIRSR" id="PIRSR614732-1"/>
    </source>
</evidence>
<feature type="binding site" evidence="7 9">
    <location>
        <position position="285"/>
    </location>
    <ligand>
        <name>substrate</name>
    </ligand>
</feature>
<organism evidence="12 13">
    <name type="scientific">Candidatus Acididesulfobacter diazotrophicus</name>
    <dbReference type="NCBI Taxonomy" id="2597226"/>
    <lineage>
        <taxon>Bacteria</taxon>
        <taxon>Deltaproteobacteria</taxon>
        <taxon>Candidatus Acidulodesulfobacterales</taxon>
        <taxon>Candidatus Acididesulfobacter</taxon>
    </lineage>
</organism>
<dbReference type="HAMAP" id="MF_01200_B">
    <property type="entry name" value="OMPdecase_type1_B"/>
    <property type="match status" value="1"/>
</dbReference>
<gene>
    <name evidence="7 12" type="primary">pyrF</name>
    <name evidence="12" type="ORF">EVG15_01845</name>
</gene>
<dbReference type="AlphaFoldDB" id="A0A519BPK7"/>
<evidence type="ECO:0000259" key="11">
    <source>
        <dbReference type="SMART" id="SM00934"/>
    </source>
</evidence>
<feature type="binding site" evidence="7 9">
    <location>
        <position position="36"/>
    </location>
    <ligand>
        <name>substrate</name>
    </ligand>
</feature>
<accession>A0A519BPK7</accession>
<keyword evidence="5 7" id="KW-0456">Lyase</keyword>
<feature type="binding site" evidence="7">
    <location>
        <position position="126"/>
    </location>
    <ligand>
        <name>substrate</name>
    </ligand>
</feature>
<dbReference type="Gene3D" id="3.20.20.70">
    <property type="entry name" value="Aldolase class I"/>
    <property type="match status" value="1"/>
</dbReference>